<evidence type="ECO:0000256" key="2">
    <source>
        <dbReference type="ARBA" id="ARBA00022692"/>
    </source>
</evidence>
<evidence type="ECO:0000256" key="4">
    <source>
        <dbReference type="ARBA" id="ARBA00022989"/>
    </source>
</evidence>
<dbReference type="GO" id="GO:0016020">
    <property type="term" value="C:membrane"/>
    <property type="evidence" value="ECO:0007669"/>
    <property type="project" value="UniProtKB-SubCell"/>
</dbReference>
<accession>A0A3M6URS3</accession>
<dbReference type="SMART" id="SM00209">
    <property type="entry name" value="TSP1"/>
    <property type="match status" value="6"/>
</dbReference>
<evidence type="ECO:0000256" key="3">
    <source>
        <dbReference type="ARBA" id="ARBA00022737"/>
    </source>
</evidence>
<reference evidence="7 8" key="1">
    <citation type="journal article" date="2018" name="Sci. Rep.">
        <title>Comparative analysis of the Pocillopora damicornis genome highlights role of immune system in coral evolution.</title>
        <authorList>
            <person name="Cunning R."/>
            <person name="Bay R.A."/>
            <person name="Gillette P."/>
            <person name="Baker A.C."/>
            <person name="Traylor-Knowles N."/>
        </authorList>
    </citation>
    <scope>NUCLEOTIDE SEQUENCE [LARGE SCALE GENOMIC DNA]</scope>
    <source>
        <strain evidence="7">RSMAS</strain>
        <tissue evidence="7">Whole animal</tissue>
    </source>
</reference>
<dbReference type="PROSITE" id="PS50092">
    <property type="entry name" value="TSP1"/>
    <property type="match status" value="6"/>
</dbReference>
<organism evidence="7 8">
    <name type="scientific">Pocillopora damicornis</name>
    <name type="common">Cauliflower coral</name>
    <name type="synonym">Millepora damicornis</name>
    <dbReference type="NCBI Taxonomy" id="46731"/>
    <lineage>
        <taxon>Eukaryota</taxon>
        <taxon>Metazoa</taxon>
        <taxon>Cnidaria</taxon>
        <taxon>Anthozoa</taxon>
        <taxon>Hexacorallia</taxon>
        <taxon>Scleractinia</taxon>
        <taxon>Astrocoeniina</taxon>
        <taxon>Pocilloporidae</taxon>
        <taxon>Pocillopora</taxon>
    </lineage>
</organism>
<gene>
    <name evidence="7" type="ORF">pdam_00011447</name>
</gene>
<protein>
    <recommendedName>
        <fullName evidence="9">Hemicentin-1</fullName>
    </recommendedName>
</protein>
<comment type="caution">
    <text evidence="7">The sequence shown here is derived from an EMBL/GenBank/DDBJ whole genome shotgun (WGS) entry which is preliminary data.</text>
</comment>
<dbReference type="STRING" id="46731.A0A3M6URS3"/>
<dbReference type="Proteomes" id="UP000275408">
    <property type="component" value="Unassembled WGS sequence"/>
</dbReference>
<evidence type="ECO:0000256" key="1">
    <source>
        <dbReference type="ARBA" id="ARBA00004167"/>
    </source>
</evidence>
<dbReference type="InterPro" id="IPR052065">
    <property type="entry name" value="Compl_asym_regulator"/>
</dbReference>
<evidence type="ECO:0000313" key="7">
    <source>
        <dbReference type="EMBL" id="RMX56264.1"/>
    </source>
</evidence>
<keyword evidence="6" id="KW-1015">Disulfide bond</keyword>
<dbReference type="AlphaFoldDB" id="A0A3M6URS3"/>
<keyword evidence="2" id="KW-0812">Transmembrane</keyword>
<dbReference type="FunFam" id="2.20.100.10:FF:000001">
    <property type="entry name" value="semaphorin-5A isoform X1"/>
    <property type="match status" value="4"/>
</dbReference>
<dbReference type="EMBL" id="RCHS01000872">
    <property type="protein sequence ID" value="RMX56264.1"/>
    <property type="molecule type" value="Genomic_DNA"/>
</dbReference>
<dbReference type="FunFam" id="2.20.100.10:FF:000002">
    <property type="entry name" value="Unc-5 netrin receptor C"/>
    <property type="match status" value="1"/>
</dbReference>
<dbReference type="Gene3D" id="2.20.100.10">
    <property type="entry name" value="Thrombospondin type-1 (TSP1) repeat"/>
    <property type="match status" value="6"/>
</dbReference>
<dbReference type="PANTHER" id="PTHR22906">
    <property type="entry name" value="PROPERDIN"/>
    <property type="match status" value="1"/>
</dbReference>
<evidence type="ECO:0000313" key="8">
    <source>
        <dbReference type="Proteomes" id="UP000275408"/>
    </source>
</evidence>
<dbReference type="OrthoDB" id="446173at2759"/>
<keyword evidence="5" id="KW-0472">Membrane</keyword>
<dbReference type="InterPro" id="IPR036383">
    <property type="entry name" value="TSP1_rpt_sf"/>
</dbReference>
<proteinExistence type="predicted"/>
<keyword evidence="8" id="KW-1185">Reference proteome</keyword>
<comment type="subcellular location">
    <subcellularLocation>
        <location evidence="1">Membrane</location>
        <topology evidence="1">Single-pass membrane protein</topology>
    </subcellularLocation>
</comment>
<evidence type="ECO:0000256" key="5">
    <source>
        <dbReference type="ARBA" id="ARBA00023136"/>
    </source>
</evidence>
<evidence type="ECO:0000256" key="6">
    <source>
        <dbReference type="ARBA" id="ARBA00023157"/>
    </source>
</evidence>
<name>A0A3M6URS3_POCDA</name>
<dbReference type="FunFam" id="2.20.100.10:FF:000007">
    <property type="entry name" value="Thrombospondin 1"/>
    <property type="match status" value="1"/>
</dbReference>
<dbReference type="PRINTS" id="PR01705">
    <property type="entry name" value="TSP1REPEAT"/>
</dbReference>
<dbReference type="SUPFAM" id="SSF82895">
    <property type="entry name" value="TSP-1 type 1 repeat"/>
    <property type="match status" value="6"/>
</dbReference>
<dbReference type="InterPro" id="IPR000884">
    <property type="entry name" value="TSP1_rpt"/>
</dbReference>
<keyword evidence="4" id="KW-1133">Transmembrane helix</keyword>
<evidence type="ECO:0008006" key="9">
    <source>
        <dbReference type="Google" id="ProtNLM"/>
    </source>
</evidence>
<keyword evidence="3" id="KW-0677">Repeat</keyword>
<sequence length="793" mass="85616">MNTPIELSKRRMLRQVEILVLKIFKLLLSYFCVNLLSKNLQPMFRINRKNYFSSIHVVGSQCLQLYTFKLKQSTVDIESDILCFTDGGTWSSWSPYSPCSKSCNGGYQFRSRKCNNASSVQGRSACSGPSMETQICNQFVPYCLIKRKHNPISNSVNQSRIFPMFVAVGAPLAAMESAEGRWAAWGPYTTCSKSCGGGTQSRIRKCVDPSRSHSLKTCKGAFRQRRQCNLNPCSVDGGWASWGPYGPCSKSCGAGVQYKYRKCKNPAPQHGGKRCAGHYKMSRHCNAGVCAVDGNWSPWSGFGMCSKTCGGGLKHRTRLCNSPPPSNGGKSCQGPSRETVDCNTHPCPVDGNWSPWSVFGRCSKTCGGGLKYRTRSCDSPPPSNRGKNCPGPSREAMDCNTHACPVDGKWSHWSSFGGCTATCGGGFRYRRRKCDHPAPANGGKKCPGASFQSIGCNVQACPGSSIIGDDNDDHKVSNSVDIDYSNKKLLTATGLRGVDTEGAASHVEEVLNTEPGRATIRHQQTAELAVEDRANKQEGVIHILAKLMVTGLLGVGTVNVAGHVGEALNTEPGCATIRHRQTVEQAVEGRKNKQEGAIRVLAKLMATGPLGVDMVHAASLVGEAINTELAIATIRLQQTVEQDVEDRAEGHDAVTHVLVKWTVIGLHGVDTADAASHVEEDINTELASATIRHQQTVVKGVEDRADEKGAVIHILVKLRAVGLTGVHTANVVARVGREARKQDIARAPAHMLIMHTVALHVEDTPNKLGNVGVTFLAEKLAEIHKVTAIVDGS</sequence>
<dbReference type="PANTHER" id="PTHR22906:SF21">
    <property type="entry name" value="SEMA DOMAIN-CONTAINING PROTEIN"/>
    <property type="match status" value="1"/>
</dbReference>
<dbReference type="Pfam" id="PF00090">
    <property type="entry name" value="TSP_1"/>
    <property type="match status" value="6"/>
</dbReference>